<sequence length="275" mass="32700">MVDKTLYSIFREGSKTYFYSSLFFPIDVRHDVFVLYAFVRKVDDFVDTIPQRKNEFYVFWKKYAAALNGTVSGDIVIDSFIHLMNTKKFDENWIQAFFEAMEMDLKKPNYKNIDETKQYMYGSAEVVGLMMARIMELPKESFECARYLGRAMQYINFIRDISEDLALGRQYLPQSDLRKCGLESLDYEYVKNHKAGFNEFIRSQIEYYEQWQSVAETGFPYIPKRYFIPIKTASDMYKWTAVQIRKSPIIVYEKKVKPSAPFIVSRFVYSTLRYH</sequence>
<dbReference type="SFLD" id="SFLDS00005">
    <property type="entry name" value="Isoprenoid_Synthase_Type_I"/>
    <property type="match status" value="1"/>
</dbReference>
<accession>A0A0S8JTT0</accession>
<dbReference type="EMBL" id="LJVE01000119">
    <property type="protein sequence ID" value="KPL13158.1"/>
    <property type="molecule type" value="Genomic_DNA"/>
</dbReference>
<dbReference type="InterPro" id="IPR008949">
    <property type="entry name" value="Isoprenoid_synthase_dom_sf"/>
</dbReference>
<organism evidence="2 3">
    <name type="scientific">candidate division WOR_3 bacterium SM1_77</name>
    <dbReference type="NCBI Taxonomy" id="1703778"/>
    <lineage>
        <taxon>Bacteria</taxon>
        <taxon>Bacteria division WOR-3</taxon>
    </lineage>
</organism>
<dbReference type="SFLD" id="SFLDG01018">
    <property type="entry name" value="Squalene/Phytoene_Synthase_Lik"/>
    <property type="match status" value="1"/>
</dbReference>
<dbReference type="InterPro" id="IPR033904">
    <property type="entry name" value="Trans_IPPS_HH"/>
</dbReference>
<name>A0A0S8JTT0_UNCW3</name>
<gene>
    <name evidence="2" type="ORF">AMJ74_05710</name>
</gene>
<dbReference type="InterPro" id="IPR044843">
    <property type="entry name" value="Trans_IPPS_bact-type"/>
</dbReference>
<dbReference type="PATRIC" id="fig|1703778.3.peg.910"/>
<dbReference type="GO" id="GO:0051996">
    <property type="term" value="F:squalene synthase [NAD(P)H] activity"/>
    <property type="evidence" value="ECO:0007669"/>
    <property type="project" value="InterPro"/>
</dbReference>
<dbReference type="AlphaFoldDB" id="A0A0S8JTT0"/>
<dbReference type="InterPro" id="IPR019845">
    <property type="entry name" value="Squalene/phytoene_synthase_CS"/>
</dbReference>
<dbReference type="CDD" id="cd00683">
    <property type="entry name" value="Trans_IPPS_HH"/>
    <property type="match status" value="1"/>
</dbReference>
<reference evidence="2 3" key="1">
    <citation type="journal article" date="2015" name="Microbiome">
        <title>Genomic resolution of linkages in carbon, nitrogen, and sulfur cycling among widespread estuary sediment bacteria.</title>
        <authorList>
            <person name="Baker B.J."/>
            <person name="Lazar C.S."/>
            <person name="Teske A.P."/>
            <person name="Dick G.J."/>
        </authorList>
    </citation>
    <scope>NUCLEOTIDE SEQUENCE [LARGE SCALE GENOMIC DNA]</scope>
    <source>
        <strain evidence="2">SM1_77</strain>
    </source>
</reference>
<dbReference type="PANTHER" id="PTHR31480">
    <property type="entry name" value="BIFUNCTIONAL LYCOPENE CYCLASE/PHYTOENE SYNTHASE"/>
    <property type="match status" value="1"/>
</dbReference>
<dbReference type="PROSITE" id="PS01045">
    <property type="entry name" value="SQUALEN_PHYTOEN_SYN_2"/>
    <property type="match status" value="1"/>
</dbReference>
<dbReference type="GO" id="GO:0004311">
    <property type="term" value="F:geranylgeranyl diphosphate synthase activity"/>
    <property type="evidence" value="ECO:0007669"/>
    <property type="project" value="InterPro"/>
</dbReference>
<evidence type="ECO:0000256" key="1">
    <source>
        <dbReference type="ARBA" id="ARBA00022679"/>
    </source>
</evidence>
<comment type="caution">
    <text evidence="2">The sequence shown here is derived from an EMBL/GenBank/DDBJ whole genome shotgun (WGS) entry which is preliminary data.</text>
</comment>
<dbReference type="Proteomes" id="UP000050975">
    <property type="component" value="Unassembled WGS sequence"/>
</dbReference>
<dbReference type="SUPFAM" id="SSF48576">
    <property type="entry name" value="Terpenoid synthases"/>
    <property type="match status" value="1"/>
</dbReference>
<dbReference type="Gene3D" id="1.10.600.10">
    <property type="entry name" value="Farnesyl Diphosphate Synthase"/>
    <property type="match status" value="1"/>
</dbReference>
<protein>
    <submittedName>
        <fullName evidence="2">Phytoene synthase</fullName>
    </submittedName>
</protein>
<proteinExistence type="predicted"/>
<dbReference type="Pfam" id="PF00494">
    <property type="entry name" value="SQS_PSY"/>
    <property type="match status" value="1"/>
</dbReference>
<dbReference type="SFLD" id="SFLDG01212">
    <property type="entry name" value="Phytoene_synthase_like"/>
    <property type="match status" value="1"/>
</dbReference>
<evidence type="ECO:0000313" key="3">
    <source>
        <dbReference type="Proteomes" id="UP000050975"/>
    </source>
</evidence>
<evidence type="ECO:0000313" key="2">
    <source>
        <dbReference type="EMBL" id="KPL13158.1"/>
    </source>
</evidence>
<keyword evidence="1" id="KW-0808">Transferase</keyword>
<dbReference type="GO" id="GO:0016117">
    <property type="term" value="P:carotenoid biosynthetic process"/>
    <property type="evidence" value="ECO:0007669"/>
    <property type="project" value="UniProtKB-ARBA"/>
</dbReference>
<dbReference type="InterPro" id="IPR002060">
    <property type="entry name" value="Squ/phyt_synthse"/>
</dbReference>